<proteinExistence type="predicted"/>
<evidence type="ECO:0000313" key="4">
    <source>
        <dbReference type="Proteomes" id="UP001055172"/>
    </source>
</evidence>
<evidence type="ECO:0000313" key="3">
    <source>
        <dbReference type="EMBL" id="GJC77716.1"/>
    </source>
</evidence>
<accession>A0AA37GB82</accession>
<feature type="region of interest" description="Disordered" evidence="1">
    <location>
        <begin position="142"/>
        <end position="176"/>
    </location>
</feature>
<gene>
    <name evidence="3" type="ORF">ColLi_00554</name>
</gene>
<keyword evidence="2" id="KW-0472">Membrane</keyword>
<keyword evidence="4" id="KW-1185">Reference proteome</keyword>
<evidence type="ECO:0000256" key="2">
    <source>
        <dbReference type="SAM" id="Phobius"/>
    </source>
</evidence>
<reference evidence="3 4" key="1">
    <citation type="submission" date="2021-07" db="EMBL/GenBank/DDBJ databases">
        <title>Genome data of Colletotrichum spaethianum.</title>
        <authorList>
            <person name="Utami Y.D."/>
            <person name="Hiruma K."/>
        </authorList>
    </citation>
    <scope>NUCLEOTIDE SEQUENCE [LARGE SCALE GENOMIC DNA]</scope>
    <source>
        <strain evidence="3 4">MAFF 242679</strain>
    </source>
</reference>
<organism evidence="3 4">
    <name type="scientific">Colletotrichum liriopes</name>
    <dbReference type="NCBI Taxonomy" id="708192"/>
    <lineage>
        <taxon>Eukaryota</taxon>
        <taxon>Fungi</taxon>
        <taxon>Dikarya</taxon>
        <taxon>Ascomycota</taxon>
        <taxon>Pezizomycotina</taxon>
        <taxon>Sordariomycetes</taxon>
        <taxon>Hypocreomycetidae</taxon>
        <taxon>Glomerellales</taxon>
        <taxon>Glomerellaceae</taxon>
        <taxon>Colletotrichum</taxon>
        <taxon>Colletotrichum spaethianum species complex</taxon>
    </lineage>
</organism>
<keyword evidence="2" id="KW-0812">Transmembrane</keyword>
<dbReference type="AlphaFoldDB" id="A0AA37GB82"/>
<dbReference type="Proteomes" id="UP001055172">
    <property type="component" value="Unassembled WGS sequence"/>
</dbReference>
<keyword evidence="2" id="KW-1133">Transmembrane helix</keyword>
<sequence>MPFDPEAYHLKCGEMPDDVLLARRAHYVRQLASCSTGAAVHTAVGGFTFGLTWLMVPYDAARIRNARRKRRILEEHALSRGLAVKTKRGDVLVPMAVGLALGAVAFEGAAVCADLLVEGNGSSESTLVKGAAHLGLDAAIATAEQSHGQKEKTKAESKSEWGSGRASPLPDEFKKK</sequence>
<evidence type="ECO:0000256" key="1">
    <source>
        <dbReference type="SAM" id="MobiDB-lite"/>
    </source>
</evidence>
<feature type="transmembrane region" description="Helical" evidence="2">
    <location>
        <begin position="38"/>
        <end position="61"/>
    </location>
</feature>
<comment type="caution">
    <text evidence="3">The sequence shown here is derived from an EMBL/GenBank/DDBJ whole genome shotgun (WGS) entry which is preliminary data.</text>
</comment>
<dbReference type="EMBL" id="BPPX01000001">
    <property type="protein sequence ID" value="GJC77716.1"/>
    <property type="molecule type" value="Genomic_DNA"/>
</dbReference>
<name>A0AA37GB82_9PEZI</name>
<protein>
    <submittedName>
        <fullName evidence="3">Uncharacterized protein</fullName>
    </submittedName>
</protein>
<feature type="compositionally biased region" description="Basic and acidic residues" evidence="1">
    <location>
        <begin position="147"/>
        <end position="159"/>
    </location>
</feature>